<dbReference type="InterPro" id="IPR000415">
    <property type="entry name" value="Nitroreductase-like"/>
</dbReference>
<comment type="cofactor">
    <cofactor evidence="1">
        <name>FMN</name>
        <dbReference type="ChEBI" id="CHEBI:58210"/>
    </cofactor>
</comment>
<evidence type="ECO:0000256" key="5">
    <source>
        <dbReference type="ARBA" id="ARBA00023002"/>
    </source>
</evidence>
<evidence type="ECO:0000313" key="7">
    <source>
        <dbReference type="EMBL" id="AVD71433.1"/>
    </source>
</evidence>
<dbReference type="Gene3D" id="3.40.109.10">
    <property type="entry name" value="NADH Oxidase"/>
    <property type="match status" value="1"/>
</dbReference>
<dbReference type="KEGG" id="deo:CAY53_08110"/>
<feature type="domain" description="Nitroreductase" evidence="6">
    <location>
        <begin position="104"/>
        <end position="192"/>
    </location>
</feature>
<dbReference type="InterPro" id="IPR029479">
    <property type="entry name" value="Nitroreductase"/>
</dbReference>
<dbReference type="OrthoDB" id="9809288at2"/>
<dbReference type="PANTHER" id="PTHR43673">
    <property type="entry name" value="NAD(P)H NITROREDUCTASE YDGI-RELATED"/>
    <property type="match status" value="1"/>
</dbReference>
<dbReference type="AlphaFoldDB" id="A0A2L1GP26"/>
<feature type="domain" description="Nitroreductase" evidence="6">
    <location>
        <begin position="48"/>
        <end position="101"/>
    </location>
</feature>
<keyword evidence="4" id="KW-0288">FMN</keyword>
<name>A0A2L1GP26_9BACT</name>
<protein>
    <submittedName>
        <fullName evidence="7">NAD(P)H-dependent dehydrogenase/reductase</fullName>
    </submittedName>
</protein>
<dbReference type="Pfam" id="PF00881">
    <property type="entry name" value="Nitroreductase"/>
    <property type="match status" value="2"/>
</dbReference>
<dbReference type="Proteomes" id="UP000239867">
    <property type="component" value="Chromosome"/>
</dbReference>
<dbReference type="GO" id="GO:0016491">
    <property type="term" value="F:oxidoreductase activity"/>
    <property type="evidence" value="ECO:0007669"/>
    <property type="project" value="UniProtKB-KW"/>
</dbReference>
<evidence type="ECO:0000256" key="2">
    <source>
        <dbReference type="ARBA" id="ARBA00007118"/>
    </source>
</evidence>
<evidence type="ECO:0000259" key="6">
    <source>
        <dbReference type="Pfam" id="PF00881"/>
    </source>
</evidence>
<evidence type="ECO:0000256" key="4">
    <source>
        <dbReference type="ARBA" id="ARBA00022643"/>
    </source>
</evidence>
<comment type="similarity">
    <text evidence="2">Belongs to the nitroreductase family.</text>
</comment>
<organism evidence="7 8">
    <name type="scientific">Desulfobulbus oralis</name>
    <dbReference type="NCBI Taxonomy" id="1986146"/>
    <lineage>
        <taxon>Bacteria</taxon>
        <taxon>Pseudomonadati</taxon>
        <taxon>Thermodesulfobacteriota</taxon>
        <taxon>Desulfobulbia</taxon>
        <taxon>Desulfobulbales</taxon>
        <taxon>Desulfobulbaceae</taxon>
        <taxon>Desulfobulbus</taxon>
    </lineage>
</organism>
<sequence length="221" mass="24632">MNMPLNNPAPGAYSAALTLLPQQTKQMSAAQAAQRPNQQEKAMLLDLLRTRRSVRRYTEQPVETEKINQILEAARLAPSSKSKWPWQLVVVRERERLDQLAAAKPHGAAFLKHAPLAIVVCGDTAASDVWVEDCSIAAFLLHLEATDLGLASCWVQLRLREHDEQQSAPDYVARILHLPPHLQPLAMVAIGYPAESKAALDPTELRKDRISSERLGEPWRS</sequence>
<proteinExistence type="inferred from homology"/>
<dbReference type="PANTHER" id="PTHR43673:SF2">
    <property type="entry name" value="NITROREDUCTASE"/>
    <property type="match status" value="1"/>
</dbReference>
<dbReference type="SUPFAM" id="SSF55469">
    <property type="entry name" value="FMN-dependent nitroreductase-like"/>
    <property type="match status" value="1"/>
</dbReference>
<reference evidence="7 8" key="1">
    <citation type="journal article" date="2018" name="MBio">
        <title>Insights into the evolution of host association through the isolation and characterization of a novel human periodontal pathobiont, Desulfobulbus oralis.</title>
        <authorList>
            <person name="Cross K.L."/>
            <person name="Chirania P."/>
            <person name="Xiong W."/>
            <person name="Beall C.J."/>
            <person name="Elkins J.G."/>
            <person name="Giannone R.J."/>
            <person name="Griffen A.L."/>
            <person name="Guss A.M."/>
            <person name="Hettich R.L."/>
            <person name="Joshi S.S."/>
            <person name="Mokrzan E.M."/>
            <person name="Martin R.K."/>
            <person name="Zhulin I.B."/>
            <person name="Leys E.J."/>
            <person name="Podar M."/>
        </authorList>
    </citation>
    <scope>NUCLEOTIDE SEQUENCE [LARGE SCALE GENOMIC DNA]</scope>
    <source>
        <strain evidence="7 8">ORNL</strain>
    </source>
</reference>
<dbReference type="CDD" id="cd02151">
    <property type="entry name" value="nitroreductase"/>
    <property type="match status" value="1"/>
</dbReference>
<gene>
    <name evidence="7" type="ORF">CAY53_08110</name>
</gene>
<evidence type="ECO:0000313" key="8">
    <source>
        <dbReference type="Proteomes" id="UP000239867"/>
    </source>
</evidence>
<keyword evidence="5" id="KW-0560">Oxidoreductase</keyword>
<dbReference type="EMBL" id="CP021255">
    <property type="protein sequence ID" value="AVD71433.1"/>
    <property type="molecule type" value="Genomic_DNA"/>
</dbReference>
<accession>A0A2L1GP26</accession>
<keyword evidence="3" id="KW-0285">Flavoprotein</keyword>
<keyword evidence="8" id="KW-1185">Reference proteome</keyword>
<evidence type="ECO:0000256" key="3">
    <source>
        <dbReference type="ARBA" id="ARBA00022630"/>
    </source>
</evidence>
<evidence type="ECO:0000256" key="1">
    <source>
        <dbReference type="ARBA" id="ARBA00001917"/>
    </source>
</evidence>